<reference evidence="2" key="1">
    <citation type="submission" date="2019-12" db="EMBL/GenBank/DDBJ databases">
        <title>Genome sequencing and annotation of Brassica cretica.</title>
        <authorList>
            <person name="Studholme D.J."/>
            <person name="Sarris P."/>
        </authorList>
    </citation>
    <scope>NUCLEOTIDE SEQUENCE</scope>
    <source>
        <strain evidence="2">PFS-109/04</strain>
        <tissue evidence="2">Leaf</tissue>
    </source>
</reference>
<dbReference type="AlphaFoldDB" id="A0A8S9Q751"/>
<organism evidence="2 3">
    <name type="scientific">Brassica cretica</name>
    <name type="common">Mustard</name>
    <dbReference type="NCBI Taxonomy" id="69181"/>
    <lineage>
        <taxon>Eukaryota</taxon>
        <taxon>Viridiplantae</taxon>
        <taxon>Streptophyta</taxon>
        <taxon>Embryophyta</taxon>
        <taxon>Tracheophyta</taxon>
        <taxon>Spermatophyta</taxon>
        <taxon>Magnoliopsida</taxon>
        <taxon>eudicotyledons</taxon>
        <taxon>Gunneridae</taxon>
        <taxon>Pentapetalae</taxon>
        <taxon>rosids</taxon>
        <taxon>malvids</taxon>
        <taxon>Brassicales</taxon>
        <taxon>Brassicaceae</taxon>
        <taxon>Brassiceae</taxon>
        <taxon>Brassica</taxon>
    </lineage>
</organism>
<sequence>MIPNRDDRWREKFFVFKINPASVGDFDFGRIPREWSDGIEPFCPVPMTPELRGLIATLRRGSPRWLAFTVDQIRAAYALPPGGNRATLIGLVAPVRLGKGHRNIRRSRRYPIVLTSPLKSGRWNELRKLDADRLLDRGRRLSFLVFWLGRCRSPFPWVGLEGRRPLQPVLSVIELLMTTSIHRFTDADVLEEINSVSSNSPGSGLPPPLRASSEATSNATESKTSEADEGTNRPPGVKASMARVDGLVVYLFSALIFRLMVWTKEHPCLINHGLSSSAQAFYSCGHTIL</sequence>
<feature type="region of interest" description="Disordered" evidence="1">
    <location>
        <begin position="196"/>
        <end position="237"/>
    </location>
</feature>
<name>A0A8S9Q751_BRACR</name>
<protein>
    <submittedName>
        <fullName evidence="2">Uncharacterized protein</fullName>
    </submittedName>
</protein>
<gene>
    <name evidence="2" type="ORF">F2Q69_00022536</name>
</gene>
<comment type="caution">
    <text evidence="2">The sequence shown here is derived from an EMBL/GenBank/DDBJ whole genome shotgun (WGS) entry which is preliminary data.</text>
</comment>
<evidence type="ECO:0000313" key="2">
    <source>
        <dbReference type="EMBL" id="KAF3536881.1"/>
    </source>
</evidence>
<proteinExistence type="predicted"/>
<dbReference type="EMBL" id="QGKX02001290">
    <property type="protein sequence ID" value="KAF3536881.1"/>
    <property type="molecule type" value="Genomic_DNA"/>
</dbReference>
<evidence type="ECO:0000256" key="1">
    <source>
        <dbReference type="SAM" id="MobiDB-lite"/>
    </source>
</evidence>
<dbReference type="Proteomes" id="UP000712600">
    <property type="component" value="Unassembled WGS sequence"/>
</dbReference>
<feature type="compositionally biased region" description="Low complexity" evidence="1">
    <location>
        <begin position="210"/>
        <end position="222"/>
    </location>
</feature>
<evidence type="ECO:0000313" key="3">
    <source>
        <dbReference type="Proteomes" id="UP000712600"/>
    </source>
</evidence>
<accession>A0A8S9Q751</accession>